<dbReference type="PANTHER" id="PTHR38441:SF1">
    <property type="entry name" value="MEMBRANE PROTEIN"/>
    <property type="match status" value="1"/>
</dbReference>
<evidence type="ECO:0000256" key="1">
    <source>
        <dbReference type="SAM" id="Phobius"/>
    </source>
</evidence>
<keyword evidence="1" id="KW-0472">Membrane</keyword>
<accession>A0ABN2L9X1</accession>
<evidence type="ECO:0000313" key="2">
    <source>
        <dbReference type="EMBL" id="GAA1780329.1"/>
    </source>
</evidence>
<dbReference type="Proteomes" id="UP001499938">
    <property type="component" value="Unassembled WGS sequence"/>
</dbReference>
<keyword evidence="1" id="KW-0812">Transmembrane</keyword>
<keyword evidence="1" id="KW-1133">Transmembrane helix</keyword>
<dbReference type="PANTHER" id="PTHR38441">
    <property type="entry name" value="INTEGRAL MEMBRANE PROTEIN-RELATED"/>
    <property type="match status" value="1"/>
</dbReference>
<keyword evidence="3" id="KW-1185">Reference proteome</keyword>
<comment type="caution">
    <text evidence="2">The sequence shown here is derived from an EMBL/GenBank/DDBJ whole genome shotgun (WGS) entry which is preliminary data.</text>
</comment>
<sequence length="111" mass="12654">MSVNPTTTSEAYQAVQASEEFQTLRKKFRSFVFPTTAFFLAWYFLYVLLSIFAPKFMGTKVFGNITIGLIFGLGQFVTTFVITFIYARWANRQFDPLADAIGRRLDGGTEH</sequence>
<organism evidence="2 3">
    <name type="scientific">Nostocoides veronense</name>
    <dbReference type="NCBI Taxonomy" id="330836"/>
    <lineage>
        <taxon>Bacteria</taxon>
        <taxon>Bacillati</taxon>
        <taxon>Actinomycetota</taxon>
        <taxon>Actinomycetes</taxon>
        <taxon>Micrococcales</taxon>
        <taxon>Intrasporangiaceae</taxon>
        <taxon>Nostocoides</taxon>
    </lineage>
</organism>
<proteinExistence type="predicted"/>
<dbReference type="Pfam" id="PF04341">
    <property type="entry name" value="DUF485"/>
    <property type="match status" value="1"/>
</dbReference>
<name>A0ABN2L9X1_9MICO</name>
<reference evidence="2 3" key="1">
    <citation type="journal article" date="2019" name="Int. J. Syst. Evol. Microbiol.">
        <title>The Global Catalogue of Microorganisms (GCM) 10K type strain sequencing project: providing services to taxonomists for standard genome sequencing and annotation.</title>
        <authorList>
            <consortium name="The Broad Institute Genomics Platform"/>
            <consortium name="The Broad Institute Genome Sequencing Center for Infectious Disease"/>
            <person name="Wu L."/>
            <person name="Ma J."/>
        </authorList>
    </citation>
    <scope>NUCLEOTIDE SEQUENCE [LARGE SCALE GENOMIC DNA]</scope>
    <source>
        <strain evidence="2 3">JCM 15592</strain>
    </source>
</reference>
<dbReference type="EMBL" id="BAAAPO010000006">
    <property type="protein sequence ID" value="GAA1780329.1"/>
    <property type="molecule type" value="Genomic_DNA"/>
</dbReference>
<dbReference type="InterPro" id="IPR007436">
    <property type="entry name" value="DUF485"/>
</dbReference>
<dbReference type="RefSeq" id="WP_344079981.1">
    <property type="nucleotide sequence ID" value="NZ_BAAAPO010000006.1"/>
</dbReference>
<feature type="transmembrane region" description="Helical" evidence="1">
    <location>
        <begin position="31"/>
        <end position="53"/>
    </location>
</feature>
<gene>
    <name evidence="2" type="ORF">GCM10009811_01980</name>
</gene>
<feature type="transmembrane region" description="Helical" evidence="1">
    <location>
        <begin position="65"/>
        <end position="87"/>
    </location>
</feature>
<evidence type="ECO:0000313" key="3">
    <source>
        <dbReference type="Proteomes" id="UP001499938"/>
    </source>
</evidence>
<protein>
    <submittedName>
        <fullName evidence="2">DUF485 domain-containing protein</fullName>
    </submittedName>
</protein>